<name>A0ABM1I1F3_POLDO</name>
<reference evidence="7" key="1">
    <citation type="submission" date="2025-08" db="UniProtKB">
        <authorList>
            <consortium name="RefSeq"/>
        </authorList>
    </citation>
    <scope>IDENTIFICATION</scope>
    <source>
        <tissue evidence="7">Whole body</tissue>
    </source>
</reference>
<evidence type="ECO:0000256" key="1">
    <source>
        <dbReference type="ARBA" id="ARBA00004613"/>
    </source>
</evidence>
<dbReference type="Proteomes" id="UP000694924">
    <property type="component" value="Unplaced"/>
</dbReference>
<evidence type="ECO:0000256" key="5">
    <source>
        <dbReference type="ARBA" id="ARBA00023180"/>
    </source>
</evidence>
<dbReference type="InterPro" id="IPR011042">
    <property type="entry name" value="6-blade_b-propeller_TolB-like"/>
</dbReference>
<sequence length="438" mass="50038">MSKEQQPTMIGWIFGLIAVLSYSAICNCEYNNKLKIIYSWKALEFAFPNQRAREIAIKQGTFIPGAPVPIDVDIYYGEKHTSIVFVTIPRFIKGVPVTFGYVTDDVTPEGNPIIAPYPNWESNKEGDCNAITSVFRVAIDKCHRLWILDTGKVGDRQICRPQLHVYSLINNRLIHQYKFPRDQFKDTSLFITPIVDIRNTDDKCHDTFVYIADVSSFGLLVYDHRHDRSWRIENKLFYPYPQYGTFNINGDTFDLMDGIFGLALSPIKPNGDKILYFHSLASRVEASVSTSIIRNYSIFAHNSEATPRSFVPFEMERSSQSAAEAMNDDGVLFFGLLSELSLACWNSNIYPEYGGKNIEKLLVDRTNLQFPSGLKLKYSNKNREEIWMLTSSFQRFMTGTLNSNETNFRIVAGFVDEIVRGTKCHSTKYENGPITFPK</sequence>
<comment type="similarity">
    <text evidence="2">Belongs to the major royal jelly protein family.</text>
</comment>
<organism evidence="6 7">
    <name type="scientific">Polistes dominula</name>
    <name type="common">European paper wasp</name>
    <name type="synonym">Vespa dominula</name>
    <dbReference type="NCBI Taxonomy" id="743375"/>
    <lineage>
        <taxon>Eukaryota</taxon>
        <taxon>Metazoa</taxon>
        <taxon>Ecdysozoa</taxon>
        <taxon>Arthropoda</taxon>
        <taxon>Hexapoda</taxon>
        <taxon>Insecta</taxon>
        <taxon>Pterygota</taxon>
        <taxon>Neoptera</taxon>
        <taxon>Endopterygota</taxon>
        <taxon>Hymenoptera</taxon>
        <taxon>Apocrita</taxon>
        <taxon>Aculeata</taxon>
        <taxon>Vespoidea</taxon>
        <taxon>Vespidae</taxon>
        <taxon>Polistinae</taxon>
        <taxon>Polistini</taxon>
        <taxon>Polistes</taxon>
    </lineage>
</organism>
<keyword evidence="4" id="KW-0732">Signal</keyword>
<evidence type="ECO:0000256" key="4">
    <source>
        <dbReference type="ARBA" id="ARBA00022729"/>
    </source>
</evidence>
<comment type="subcellular location">
    <subcellularLocation>
        <location evidence="1">Secreted</location>
    </subcellularLocation>
</comment>
<keyword evidence="3" id="KW-0964">Secreted</keyword>
<dbReference type="RefSeq" id="XP_015174040.1">
    <property type="nucleotide sequence ID" value="XM_015318554.1"/>
</dbReference>
<evidence type="ECO:0000256" key="2">
    <source>
        <dbReference type="ARBA" id="ARBA00009127"/>
    </source>
</evidence>
<protein>
    <submittedName>
        <fullName evidence="7">Protein yellow-like isoform X1</fullName>
    </submittedName>
</protein>
<dbReference type="InterPro" id="IPR017996">
    <property type="entry name" value="MRJP/yellow-related"/>
</dbReference>
<evidence type="ECO:0000313" key="7">
    <source>
        <dbReference type="RefSeq" id="XP_015174040.1"/>
    </source>
</evidence>
<dbReference type="PANTHER" id="PTHR10009:SF7">
    <property type="entry name" value="GH10609P-RELATED"/>
    <property type="match status" value="1"/>
</dbReference>
<dbReference type="GeneID" id="107065143"/>
<dbReference type="Gene3D" id="2.120.10.30">
    <property type="entry name" value="TolB, C-terminal domain"/>
    <property type="match status" value="1"/>
</dbReference>
<dbReference type="PANTHER" id="PTHR10009">
    <property type="entry name" value="PROTEIN YELLOW-RELATED"/>
    <property type="match status" value="1"/>
</dbReference>
<evidence type="ECO:0000313" key="6">
    <source>
        <dbReference type="Proteomes" id="UP000694924"/>
    </source>
</evidence>
<accession>A0ABM1I1F3</accession>
<dbReference type="PRINTS" id="PR01366">
    <property type="entry name" value="ROYALJELLY"/>
</dbReference>
<proteinExistence type="inferred from homology"/>
<keyword evidence="6" id="KW-1185">Reference proteome</keyword>
<gene>
    <name evidence="7" type="primary">LOC107065143</name>
</gene>
<keyword evidence="5" id="KW-0325">Glycoprotein</keyword>
<evidence type="ECO:0000256" key="3">
    <source>
        <dbReference type="ARBA" id="ARBA00022525"/>
    </source>
</evidence>
<dbReference type="Pfam" id="PF03022">
    <property type="entry name" value="MRJP"/>
    <property type="match status" value="1"/>
</dbReference>